<reference evidence="1 2" key="1">
    <citation type="submission" date="2019-02" db="EMBL/GenBank/DDBJ databases">
        <title>Deep-cultivation of Planctomycetes and their phenomic and genomic characterization uncovers novel biology.</title>
        <authorList>
            <person name="Wiegand S."/>
            <person name="Jogler M."/>
            <person name="Boedeker C."/>
            <person name="Pinto D."/>
            <person name="Vollmers J."/>
            <person name="Rivas-Marin E."/>
            <person name="Kohn T."/>
            <person name="Peeters S.H."/>
            <person name="Heuer A."/>
            <person name="Rast P."/>
            <person name="Oberbeckmann S."/>
            <person name="Bunk B."/>
            <person name="Jeske O."/>
            <person name="Meyerdierks A."/>
            <person name="Storesund J.E."/>
            <person name="Kallscheuer N."/>
            <person name="Luecker S."/>
            <person name="Lage O.M."/>
            <person name="Pohl T."/>
            <person name="Merkel B.J."/>
            <person name="Hornburger P."/>
            <person name="Mueller R.-W."/>
            <person name="Bruemmer F."/>
            <person name="Labrenz M."/>
            <person name="Spormann A.M."/>
            <person name="Op den Camp H."/>
            <person name="Overmann J."/>
            <person name="Amann R."/>
            <person name="Jetten M.S.M."/>
            <person name="Mascher T."/>
            <person name="Medema M.H."/>
            <person name="Devos D.P."/>
            <person name="Kaster A.-K."/>
            <person name="Ovreas L."/>
            <person name="Rohde M."/>
            <person name="Galperin M.Y."/>
            <person name="Jogler C."/>
        </authorList>
    </citation>
    <scope>NUCLEOTIDE SEQUENCE [LARGE SCALE GENOMIC DNA]</scope>
    <source>
        <strain evidence="1 2">ElP</strain>
    </source>
</reference>
<proteinExistence type="predicted"/>
<dbReference type="Proteomes" id="UP000317835">
    <property type="component" value="Chromosome"/>
</dbReference>
<evidence type="ECO:0000313" key="2">
    <source>
        <dbReference type="Proteomes" id="UP000317835"/>
    </source>
</evidence>
<accession>A0A518GZK1</accession>
<organism evidence="1 2">
    <name type="scientific">Tautonia plasticadhaerens</name>
    <dbReference type="NCBI Taxonomy" id="2527974"/>
    <lineage>
        <taxon>Bacteria</taxon>
        <taxon>Pseudomonadati</taxon>
        <taxon>Planctomycetota</taxon>
        <taxon>Planctomycetia</taxon>
        <taxon>Isosphaerales</taxon>
        <taxon>Isosphaeraceae</taxon>
        <taxon>Tautonia</taxon>
    </lineage>
</organism>
<gene>
    <name evidence="1" type="ORF">ElP_19090</name>
</gene>
<protein>
    <submittedName>
        <fullName evidence="1">Uncharacterized protein</fullName>
    </submittedName>
</protein>
<dbReference type="KEGG" id="tpla:ElP_19090"/>
<evidence type="ECO:0000313" key="1">
    <source>
        <dbReference type="EMBL" id="QDV34028.1"/>
    </source>
</evidence>
<dbReference type="OrthoDB" id="3078735at2"/>
<dbReference type="AlphaFoldDB" id="A0A518GZK1"/>
<keyword evidence="2" id="KW-1185">Reference proteome</keyword>
<sequence length="125" mass="13938">MSDSITINLNEEVRVRLKPDGIRLYCEHYEFRCVPQIDADGWTRIQLWRLMMIFGSHVCLAGDPPFEMAVVLDRPAPKAALVAKRPPSCCPICGSRNFSPGYVADGVRRVDICNACGNTILAEVE</sequence>
<dbReference type="EMBL" id="CP036426">
    <property type="protein sequence ID" value="QDV34028.1"/>
    <property type="molecule type" value="Genomic_DNA"/>
</dbReference>
<dbReference type="RefSeq" id="WP_145268617.1">
    <property type="nucleotide sequence ID" value="NZ_CP036426.1"/>
</dbReference>
<name>A0A518GZK1_9BACT</name>